<keyword evidence="3" id="KW-0472">Membrane</keyword>
<name>A0A8H7EI04_9PLEO</name>
<reference evidence="5" key="2">
    <citation type="submission" date="2020-08" db="EMBL/GenBank/DDBJ databases">
        <title>Draft Genome Sequence of Cumin Blight Pathogen Alternaria burnsii.</title>
        <authorList>
            <person name="Feng Z."/>
        </authorList>
    </citation>
    <scope>NUCLEOTIDE SEQUENCE</scope>
    <source>
        <strain evidence="5">CBS107.38</strain>
    </source>
</reference>
<feature type="region of interest" description="Disordered" evidence="2">
    <location>
        <begin position="146"/>
        <end position="227"/>
    </location>
</feature>
<keyword evidence="4" id="KW-0732">Signal</keyword>
<dbReference type="CDD" id="cd22249">
    <property type="entry name" value="UDM1_RNF168_RNF169-like"/>
    <property type="match status" value="1"/>
</dbReference>
<feature type="region of interest" description="Disordered" evidence="2">
    <location>
        <begin position="746"/>
        <end position="796"/>
    </location>
</feature>
<keyword evidence="6" id="KW-1185">Reference proteome</keyword>
<feature type="signal peptide" evidence="4">
    <location>
        <begin position="1"/>
        <end position="21"/>
    </location>
</feature>
<evidence type="ECO:0000256" key="3">
    <source>
        <dbReference type="SAM" id="Phobius"/>
    </source>
</evidence>
<reference evidence="5" key="1">
    <citation type="submission" date="2020-01" db="EMBL/GenBank/DDBJ databases">
        <authorList>
            <person name="Feng Z.H.Z."/>
        </authorList>
    </citation>
    <scope>NUCLEOTIDE SEQUENCE</scope>
    <source>
        <strain evidence="5">CBS107.38</strain>
    </source>
</reference>
<dbReference type="PANTHER" id="PTHR47842:SF1">
    <property type="entry name" value="DUF676 DOMAIN-CONTAINING PROTEIN"/>
    <property type="match status" value="1"/>
</dbReference>
<dbReference type="PANTHER" id="PTHR47842">
    <property type="entry name" value="EXPRESSED PROTEIN"/>
    <property type="match status" value="1"/>
</dbReference>
<evidence type="ECO:0000256" key="4">
    <source>
        <dbReference type="SAM" id="SignalP"/>
    </source>
</evidence>
<dbReference type="InterPro" id="IPR029058">
    <property type="entry name" value="AB_hydrolase_fold"/>
</dbReference>
<evidence type="ECO:0000256" key="1">
    <source>
        <dbReference type="ARBA" id="ARBA00004685"/>
    </source>
</evidence>
<feature type="compositionally biased region" description="Polar residues" evidence="2">
    <location>
        <begin position="201"/>
        <end position="217"/>
    </location>
</feature>
<dbReference type="AlphaFoldDB" id="A0A8H7EI04"/>
<dbReference type="Gene3D" id="3.40.50.1820">
    <property type="entry name" value="alpha/beta hydrolase"/>
    <property type="match status" value="1"/>
</dbReference>
<dbReference type="RefSeq" id="XP_038790720.1">
    <property type="nucleotide sequence ID" value="XM_038927428.1"/>
</dbReference>
<protein>
    <submittedName>
        <fullName evidence="5">Pgap1-like protein</fullName>
    </submittedName>
</protein>
<comment type="caution">
    <text evidence="5">The sequence shown here is derived from an EMBL/GenBank/DDBJ whole genome shotgun (WGS) entry which is preliminary data.</text>
</comment>
<organism evidence="5 6">
    <name type="scientific">Alternaria burnsii</name>
    <dbReference type="NCBI Taxonomy" id="1187904"/>
    <lineage>
        <taxon>Eukaryota</taxon>
        <taxon>Fungi</taxon>
        <taxon>Dikarya</taxon>
        <taxon>Ascomycota</taxon>
        <taxon>Pezizomycotina</taxon>
        <taxon>Dothideomycetes</taxon>
        <taxon>Pleosporomycetidae</taxon>
        <taxon>Pleosporales</taxon>
        <taxon>Pleosporineae</taxon>
        <taxon>Pleosporaceae</taxon>
        <taxon>Alternaria</taxon>
        <taxon>Alternaria sect. Alternaria</taxon>
    </lineage>
</organism>
<feature type="compositionally biased region" description="Basic and acidic residues" evidence="2">
    <location>
        <begin position="748"/>
        <end position="763"/>
    </location>
</feature>
<feature type="compositionally biased region" description="Basic and acidic residues" evidence="2">
    <location>
        <begin position="775"/>
        <end position="796"/>
    </location>
</feature>
<feature type="region of interest" description="Disordered" evidence="2">
    <location>
        <begin position="617"/>
        <end position="639"/>
    </location>
</feature>
<evidence type="ECO:0000313" key="6">
    <source>
        <dbReference type="Proteomes" id="UP000596902"/>
    </source>
</evidence>
<dbReference type="Proteomes" id="UP000596902">
    <property type="component" value="Unassembled WGS sequence"/>
</dbReference>
<accession>A0A8H7EI04</accession>
<comment type="pathway">
    <text evidence="1">Mycotoxin biosynthesis.</text>
</comment>
<dbReference type="EMBL" id="JAAABM010000002">
    <property type="protein sequence ID" value="KAF7680730.1"/>
    <property type="molecule type" value="Genomic_DNA"/>
</dbReference>
<keyword evidence="3" id="KW-0812">Transmembrane</keyword>
<evidence type="ECO:0000313" key="5">
    <source>
        <dbReference type="EMBL" id="KAF7680730.1"/>
    </source>
</evidence>
<dbReference type="GeneID" id="62200606"/>
<sequence length="796" mass="84416">MGSSSLRAALLALVLASTSSATTVSLASFIPRIDNLPKSCNDVYTSSISGCVADDFKSGATCSAACVRGLSAIAESVKDKCANVDAGELSIIGVFQNGLGIQSLCPGVTITTISSESAGKTDTKTSEQATSTQAVLTTTSFTNSAIQATSTSSSSNTDAEDGDEEPTSSAQTTSSSSSTGGLVLDPNATGTFTASVIPPTDTAQATQAPNAQLSNADSGGGSPFDVVAGGDETFRTFPSHVKALLQHALPKVTVLTITYPQFETRGDLHECVGRFKEWLQNKVIDLEVANSTPSPTVDPSVRTILVGHSMGGIVAAETLLSILAEQPIHSQSNSQTGSTASLADHSMLMFPYIQGILAFDTPYLGIAPGVVAHGAEKHWNTASSAYSAYNSLAGAFGWGGKDTASSAVDTSKLLPAPSSTGDAAAAPMWQRYGKVAMFAGAAGAIAAGGAAAYMKKDQITQGVTWATSHLEFVGVLARPEEMRKRLDKIAKLTTSQDLGFCNMYTTLGHAINSENKEHGWTGKVAGKDRTFCNLPKGPLKNFFMPAVNDKATAETWAHTSMFEPRNNPGYYTLSETAKEKIIEWTESTDWYEESEGPLTGEVGEEAEIVERQEVDEQMQKEADKREAEELEKAKAKGDVDALEEEGEFVDLKRTGEVAEGEDEARKRRELYPSLAAYAGIGVGAGIAALSALFFIIAWKKRLGPFRRKVSMGGNTYDKAELHGDHKPWAEAMEKERIELDAATSTHEAMNKERSELETVENSHEVGTTEIQGIGRVHELPGHDESVEAADERARAS</sequence>
<feature type="compositionally biased region" description="Low complexity" evidence="2">
    <location>
        <begin position="146"/>
        <end position="157"/>
    </location>
</feature>
<feature type="chain" id="PRO_5034766016" evidence="4">
    <location>
        <begin position="22"/>
        <end position="796"/>
    </location>
</feature>
<proteinExistence type="predicted"/>
<keyword evidence="3" id="KW-1133">Transmembrane helix</keyword>
<evidence type="ECO:0000256" key="2">
    <source>
        <dbReference type="SAM" id="MobiDB-lite"/>
    </source>
</evidence>
<gene>
    <name evidence="5" type="ORF">GT037_002381</name>
</gene>
<dbReference type="SUPFAM" id="SSF53474">
    <property type="entry name" value="alpha/beta-Hydrolases"/>
    <property type="match status" value="1"/>
</dbReference>
<feature type="transmembrane region" description="Helical" evidence="3">
    <location>
        <begin position="674"/>
        <end position="698"/>
    </location>
</feature>
<feature type="compositionally biased region" description="Low complexity" evidence="2">
    <location>
        <begin position="167"/>
        <end position="179"/>
    </location>
</feature>